<dbReference type="GeneID" id="66857681"/>
<dbReference type="InterPro" id="IPR009003">
    <property type="entry name" value="Peptidase_S1_PA"/>
</dbReference>
<reference evidence="7" key="2">
    <citation type="submission" date="2020-01" db="EMBL/GenBank/DDBJ databases">
        <authorList>
            <person name="Algora L."/>
            <person name="Schniete J.K."/>
            <person name="MacFadyen A."/>
            <person name="Hoskisson P.A."/>
            <person name="Hunter I.S."/>
            <person name="Herron P.R."/>
        </authorList>
    </citation>
    <scope>NUCLEOTIDE SEQUENCE</scope>
    <source>
        <strain evidence="7">ATCC 10970</strain>
    </source>
</reference>
<feature type="transmembrane region" description="Helical" evidence="5">
    <location>
        <begin position="322"/>
        <end position="345"/>
    </location>
</feature>
<keyword evidence="5" id="KW-0812">Transmembrane</keyword>
<keyword evidence="5" id="KW-1133">Transmembrane helix</keyword>
<feature type="domain" description="PDZ" evidence="6">
    <location>
        <begin position="592"/>
        <end position="672"/>
    </location>
</feature>
<accession>A0A8A1UQZ5</accession>
<dbReference type="RefSeq" id="WP_030819162.1">
    <property type="nucleotide sequence ID" value="NZ_CP048261.1"/>
</dbReference>
<dbReference type="EMBL" id="CP048261">
    <property type="protein sequence ID" value="QST83316.1"/>
    <property type="molecule type" value="Genomic_DNA"/>
</dbReference>
<organism evidence="7 8">
    <name type="scientific">Streptomyces rimosus subsp. rimosus (strain ATCC 10970 / DSM 40260 / JCM 4667 / NRRL 2234)</name>
    <dbReference type="NCBI Taxonomy" id="1265868"/>
    <lineage>
        <taxon>Bacteria</taxon>
        <taxon>Bacillati</taxon>
        <taxon>Actinomycetota</taxon>
        <taxon>Actinomycetes</taxon>
        <taxon>Kitasatosporales</taxon>
        <taxon>Streptomycetaceae</taxon>
        <taxon>Streptomyces</taxon>
    </lineage>
</organism>
<dbReference type="Gene3D" id="2.30.42.10">
    <property type="match status" value="1"/>
</dbReference>
<dbReference type="InterPro" id="IPR001940">
    <property type="entry name" value="Peptidase_S1C"/>
</dbReference>
<evidence type="ECO:0000256" key="1">
    <source>
        <dbReference type="ARBA" id="ARBA00010541"/>
    </source>
</evidence>
<protein>
    <submittedName>
        <fullName evidence="7">PDZ domain-containing protein</fullName>
    </submittedName>
</protein>
<dbReference type="SMART" id="SM00228">
    <property type="entry name" value="PDZ"/>
    <property type="match status" value="1"/>
</dbReference>
<feature type="compositionally biased region" description="Pro residues" evidence="4">
    <location>
        <begin position="124"/>
        <end position="141"/>
    </location>
</feature>
<evidence type="ECO:0000256" key="3">
    <source>
        <dbReference type="ARBA" id="ARBA00022801"/>
    </source>
</evidence>
<comment type="similarity">
    <text evidence="1">Belongs to the peptidase S1C family.</text>
</comment>
<feature type="compositionally biased region" description="Polar residues" evidence="4">
    <location>
        <begin position="675"/>
        <end position="687"/>
    </location>
</feature>
<evidence type="ECO:0000256" key="5">
    <source>
        <dbReference type="SAM" id="Phobius"/>
    </source>
</evidence>
<dbReference type="CDD" id="cd06779">
    <property type="entry name" value="cpPDZ_Deg_HtrA-like"/>
    <property type="match status" value="1"/>
</dbReference>
<keyword evidence="3" id="KW-0378">Hydrolase</keyword>
<evidence type="ECO:0000259" key="6">
    <source>
        <dbReference type="SMART" id="SM00228"/>
    </source>
</evidence>
<evidence type="ECO:0000313" key="7">
    <source>
        <dbReference type="EMBL" id="QST83316.1"/>
    </source>
</evidence>
<feature type="compositionally biased region" description="Low complexity" evidence="4">
    <location>
        <begin position="25"/>
        <end position="37"/>
    </location>
</feature>
<dbReference type="PANTHER" id="PTHR43343">
    <property type="entry name" value="PEPTIDASE S12"/>
    <property type="match status" value="1"/>
</dbReference>
<keyword evidence="5" id="KW-0472">Membrane</keyword>
<dbReference type="GO" id="GO:0006508">
    <property type="term" value="P:proteolysis"/>
    <property type="evidence" value="ECO:0007669"/>
    <property type="project" value="UniProtKB-KW"/>
</dbReference>
<dbReference type="SUPFAM" id="SSF50494">
    <property type="entry name" value="Trypsin-like serine proteases"/>
    <property type="match status" value="1"/>
</dbReference>
<dbReference type="Proteomes" id="UP000011074">
    <property type="component" value="Chromosome"/>
</dbReference>
<dbReference type="AlphaFoldDB" id="A0A8A1UQZ5"/>
<name>A0A8A1UQZ5_STRR1</name>
<evidence type="ECO:0000313" key="8">
    <source>
        <dbReference type="Proteomes" id="UP000011074"/>
    </source>
</evidence>
<sequence>MDEGTAAGPKRNWWSRPGQRPAPPAADSAAAPGATAPGSEGDAATREFPAAGVGGSGEVPGASGDAVTTGDASVSGGTSGPAPDTASPRAASGVPSDAPPSAGQVPAPPTAPPQQPLHPQDPYGTPPYGDPGPWAPAPPVQRPMATPAHGTGVPPQGTAAVPPPGQPAYGTGVPVPPQPPYPAQPQPPAARPQPYADSTRTPMPQAEPPAAHDRSGHAPAAPHDPAATPSSGTDTTVLTKGDGARLPAVAHDASGAPLPPEAHGAPHPGQPPVPQPGSHQPGEATGHWQQYDPWRTPQHGGAMALGTPPPPPAAPRRSRRGALAAGAVALALLAGGIGGGVGAYIERNGGLGSIELPQDTGDGGGRKPDSVAGIAQAALPSVVTLHVRGNSEQGTGTGFVLDKQGHILTNNHVVEPAGTGGEISVSFSGGETAKAKVIGRDGGYDLAVVQVQGVSGLRPLALGDSDSVRVGDPVVAIGAPYDLANTVTAGIISAKQRPITAGGKKGDGSDVSYVDALQTDAPINPGNSGGPLVDSRARVIGINSAIRAADSSGGGLEGGGQGGSIGLGFAIPINQGKWVAEQLINKGKVLHPVIGVTLEMEYAGDGARVSSKSKDGGAPVTPGGPGAKAGIKPRDVITKVDGQPVHSGEELIIKIRSHRPGDRLTLTLRRDGGEQTAQLTLGASSQE</sequence>
<feature type="region of interest" description="Disordered" evidence="4">
    <location>
        <begin position="608"/>
        <end position="631"/>
    </location>
</feature>
<gene>
    <name evidence="7" type="ORF">SRIM_026930</name>
</gene>
<feature type="compositionally biased region" description="Pro residues" evidence="4">
    <location>
        <begin position="106"/>
        <end position="116"/>
    </location>
</feature>
<evidence type="ECO:0000256" key="4">
    <source>
        <dbReference type="SAM" id="MobiDB-lite"/>
    </source>
</evidence>
<dbReference type="PRINTS" id="PR00834">
    <property type="entry name" value="PROTEASES2C"/>
</dbReference>
<dbReference type="SUPFAM" id="SSF50156">
    <property type="entry name" value="PDZ domain-like"/>
    <property type="match status" value="1"/>
</dbReference>
<dbReference type="PANTHER" id="PTHR43343:SF3">
    <property type="entry name" value="PROTEASE DO-LIKE 8, CHLOROPLASTIC"/>
    <property type="match status" value="1"/>
</dbReference>
<proteinExistence type="inferred from homology"/>
<feature type="region of interest" description="Disordered" evidence="4">
    <location>
        <begin position="668"/>
        <end position="687"/>
    </location>
</feature>
<evidence type="ECO:0000256" key="2">
    <source>
        <dbReference type="ARBA" id="ARBA00022670"/>
    </source>
</evidence>
<dbReference type="Pfam" id="PF13180">
    <property type="entry name" value="PDZ_2"/>
    <property type="match status" value="1"/>
</dbReference>
<dbReference type="GO" id="GO:0004252">
    <property type="term" value="F:serine-type endopeptidase activity"/>
    <property type="evidence" value="ECO:0007669"/>
    <property type="project" value="InterPro"/>
</dbReference>
<dbReference type="Gene3D" id="2.40.10.10">
    <property type="entry name" value="Trypsin-like serine proteases"/>
    <property type="match status" value="2"/>
</dbReference>
<dbReference type="InterPro" id="IPR051201">
    <property type="entry name" value="Chloro_Bact_Ser_Proteases"/>
</dbReference>
<reference evidence="7" key="3">
    <citation type="journal article" date="2021" name="bioRxiv">
        <title>Bilateral symmetry of linear streptomycete chromosomes.</title>
        <authorList>
            <person name="Algora-Gallardo L."/>
            <person name="Schniete J.K."/>
            <person name="Mark D.R."/>
            <person name="Hunter I.S."/>
            <person name="Herron P.R."/>
        </authorList>
    </citation>
    <scope>NUCLEOTIDE SEQUENCE</scope>
    <source>
        <strain evidence="7">ATCC 10970</strain>
    </source>
</reference>
<dbReference type="InterPro" id="IPR001478">
    <property type="entry name" value="PDZ"/>
</dbReference>
<dbReference type="InterPro" id="IPR036034">
    <property type="entry name" value="PDZ_sf"/>
</dbReference>
<keyword evidence="2" id="KW-0645">Protease</keyword>
<dbReference type="InterPro" id="IPR043504">
    <property type="entry name" value="Peptidase_S1_PA_chymotrypsin"/>
</dbReference>
<reference evidence="7" key="1">
    <citation type="submission" date="2012-12" db="EMBL/GenBank/DDBJ databases">
        <authorList>
            <person name="Pethick F.E."/>
            <person name="MacFadyen A.C."/>
            <person name="Tang Z."/>
            <person name="Sangal V."/>
            <person name="Tze-Tze L."/>
            <person name="Chu J."/>
            <person name="Guo M."/>
            <person name="Kirby R."/>
            <person name="Hoskisson P.A."/>
            <person name="Herron P.R."/>
            <person name="Hunter I.S."/>
        </authorList>
    </citation>
    <scope>NUCLEOTIDE SEQUENCE</scope>
    <source>
        <strain evidence="7">ATCC 10970</strain>
    </source>
</reference>
<feature type="compositionally biased region" description="Low complexity" evidence="4">
    <location>
        <begin position="217"/>
        <end position="229"/>
    </location>
</feature>
<feature type="region of interest" description="Disordered" evidence="4">
    <location>
        <begin position="1"/>
        <end position="320"/>
    </location>
</feature>
<dbReference type="Pfam" id="PF13365">
    <property type="entry name" value="Trypsin_2"/>
    <property type="match status" value="1"/>
</dbReference>
<feature type="compositionally biased region" description="Pro residues" evidence="4">
    <location>
        <begin position="174"/>
        <end position="191"/>
    </location>
</feature>